<evidence type="ECO:0000313" key="2">
    <source>
        <dbReference type="EMBL" id="MBD3365331.1"/>
    </source>
</evidence>
<gene>
    <name evidence="2" type="ORF">GF359_08970</name>
</gene>
<dbReference type="NCBIfam" id="TIGR04183">
    <property type="entry name" value="Por_Secre_tail"/>
    <property type="match status" value="1"/>
</dbReference>
<feature type="transmembrane region" description="Helical" evidence="1">
    <location>
        <begin position="20"/>
        <end position="40"/>
    </location>
</feature>
<dbReference type="Gene3D" id="2.60.40.4070">
    <property type="match status" value="1"/>
</dbReference>
<keyword evidence="1" id="KW-0472">Membrane</keyword>
<sequence length="369" mass="41990">MSQSEENERRLFVKHGRITAAILISGILTSSGILGARILIDHTCTDASRIPLSVLDSVRQLDILFYHRFIGDSIMVGFEDLYGENPSRYDIDIAYEMNIGWFSGNSGIGHKSFGGYYPDVKSANFDELMREQHFTDAVDIAFFKFSVRDFICKDWWGDIPADTIWHGFYKPTMDALEHDFPDVTFVWWTAPLSDRWGNDEKEIFNSLVRDYCADNQRILFDIADIESHDTLGQPVHDVEGFEAMFPGYGDDGILPNDYGQKLIASAMWWLFAQIAGWNGGVTEEVNANSPELRLDHEDGSIHYTMPADGHINLAIYDAAGRMISKPVCGFSTSGSHRVYWNKQGLNTGVYFARLRFEQEIRVSKIIYLR</sequence>
<dbReference type="InterPro" id="IPR026444">
    <property type="entry name" value="Secre_tail"/>
</dbReference>
<dbReference type="InterPro" id="IPR036514">
    <property type="entry name" value="SGNH_hydro_sf"/>
</dbReference>
<evidence type="ECO:0000313" key="3">
    <source>
        <dbReference type="Proteomes" id="UP000630660"/>
    </source>
</evidence>
<keyword evidence="1" id="KW-0812">Transmembrane</keyword>
<dbReference type="SUPFAM" id="SSF52266">
    <property type="entry name" value="SGNH hydrolase"/>
    <property type="match status" value="1"/>
</dbReference>
<dbReference type="AlphaFoldDB" id="A0A9D5KCY1"/>
<name>A0A9D5KCY1_UNCW3</name>
<organism evidence="2 3">
    <name type="scientific">candidate division WOR-3 bacterium</name>
    <dbReference type="NCBI Taxonomy" id="2052148"/>
    <lineage>
        <taxon>Bacteria</taxon>
        <taxon>Bacteria division WOR-3</taxon>
    </lineage>
</organism>
<dbReference type="EMBL" id="WJKJ01000300">
    <property type="protein sequence ID" value="MBD3365331.1"/>
    <property type="molecule type" value="Genomic_DNA"/>
</dbReference>
<keyword evidence="1" id="KW-1133">Transmembrane helix</keyword>
<proteinExistence type="predicted"/>
<reference evidence="2" key="1">
    <citation type="submission" date="2019-11" db="EMBL/GenBank/DDBJ databases">
        <title>Microbial mats filling the niche in hypersaline microbial mats.</title>
        <authorList>
            <person name="Wong H.L."/>
            <person name="Macleod F.I."/>
            <person name="White R.A. III"/>
            <person name="Burns B.P."/>
        </authorList>
    </citation>
    <scope>NUCLEOTIDE SEQUENCE</scope>
    <source>
        <strain evidence="2">Bin_327</strain>
    </source>
</reference>
<dbReference type="Gene3D" id="3.40.50.1110">
    <property type="entry name" value="SGNH hydrolase"/>
    <property type="match status" value="1"/>
</dbReference>
<comment type="caution">
    <text evidence="2">The sequence shown here is derived from an EMBL/GenBank/DDBJ whole genome shotgun (WGS) entry which is preliminary data.</text>
</comment>
<dbReference type="Proteomes" id="UP000630660">
    <property type="component" value="Unassembled WGS sequence"/>
</dbReference>
<evidence type="ECO:0000256" key="1">
    <source>
        <dbReference type="SAM" id="Phobius"/>
    </source>
</evidence>
<accession>A0A9D5KCY1</accession>
<dbReference type="CDD" id="cd00229">
    <property type="entry name" value="SGNH_hydrolase"/>
    <property type="match status" value="1"/>
</dbReference>
<protein>
    <submittedName>
        <fullName evidence="2">T9SS type A sorting domain-containing protein</fullName>
    </submittedName>
</protein>